<evidence type="ECO:0000256" key="1">
    <source>
        <dbReference type="ARBA" id="ARBA00004123"/>
    </source>
</evidence>
<accession>A0AAD1WLM8</accession>
<dbReference type="InterPro" id="IPR013761">
    <property type="entry name" value="SAM/pointed_sf"/>
</dbReference>
<dbReference type="PANTHER" id="PTHR12247:SF77">
    <property type="entry name" value="SCM-LIKE WITH FOUR MBT DOMAINS PROTEIN 1"/>
    <property type="match status" value="1"/>
</dbReference>
<evidence type="ECO:0000256" key="4">
    <source>
        <dbReference type="ARBA" id="ARBA00023242"/>
    </source>
</evidence>
<sequence length="883" mass="99359">MSVLNVASSIIITNPPPPKQTAEMSIQEQHNADADSSLEEVEFNWEEYLEETGSIAAPHSFFKHVDTSLQNGLAPGMMLEVPHRTDPQIYWVASIITTCGKLLLLRYAGCGEDRSADFWCDIVTSDLHPIGWAQQNKKTLSPPNGVKEKLNNWEEFLAKTLTGACSAPAHLLEGPHRGKDPLDLFAPGSRLEFQHSQDSLGAWPVKVQENIGGRLQLQFEGAPDFPCLNLFYLHPSLHHIDWAEQHGYEMQPPSGVHGAISHLKTEEEWRVILARCGKATEDCVPADFFQEQPQLPVHSFIKGMKLEAVDPTVPSCIVPATVTKVFNEQYFLVELDDLRPEDSRTCRSIVCHKNSPEILPVRWSQKMGVSVHPPPGYSEQTFDWDAYLSQYEAVAAPESCFPMEECIKPQNTHQFKEHMKLEAVNPYKPQEISIASVTRVHPPYIWLQFDGMKSSVPECIVHVESMDLFPMGWCESNGHPLCAPPHTKAKPPKKQVASQPEKAVPYRKNPRGECGRVRAGDARSWKLASNGKYLCPKIYFNHRCFSGPYLNKGRIAELPKSVGPGSCVLVLKEVLSLLINAAYKPSRVLRELELQEEPLWPQHAETIKAKYKGKTYRATVELVRTSDCVPEFCRKTCIRLECCPNLFGPLMVLDQCSENCSVLTKTKYTHYYGKRRGRNLSSPSGILRSIEAALKKPAKKRKRRKQFFVHKKKRSSTSVDNTPAGSPQGSGDEEEDEGDEYSPSEESIQEHQEGSEISGKGSGSTSPTRSENSLSSEKKRKHWFSDNDKRVITKDIKIELTEPLTLDSNPLDWNITDVMNYIKSTDCAHLARLFQEQEIDGKALLLLTLPAVQECMELKLAMAIKLCYHIERVKLAFYQSLSS</sequence>
<gene>
    <name evidence="8" type="ORF">PECUL_23A061282</name>
</gene>
<keyword evidence="3" id="KW-0677">Repeat</keyword>
<dbReference type="Gene3D" id="2.30.30.140">
    <property type="match status" value="4"/>
</dbReference>
<feature type="repeat" description="MBT" evidence="5">
    <location>
        <begin position="382"/>
        <end position="484"/>
    </location>
</feature>
<feature type="repeat" description="MBT" evidence="5">
    <location>
        <begin position="151"/>
        <end position="253"/>
    </location>
</feature>
<name>A0AAD1WLM8_PELCU</name>
<evidence type="ECO:0000313" key="9">
    <source>
        <dbReference type="Proteomes" id="UP001295444"/>
    </source>
</evidence>
<dbReference type="PANTHER" id="PTHR12247">
    <property type="entry name" value="POLYCOMB GROUP PROTEIN"/>
    <property type="match status" value="1"/>
</dbReference>
<comment type="subcellular location">
    <subcellularLocation>
        <location evidence="1">Nucleus</location>
    </subcellularLocation>
</comment>
<evidence type="ECO:0000256" key="6">
    <source>
        <dbReference type="SAM" id="MobiDB-lite"/>
    </source>
</evidence>
<feature type="compositionally biased region" description="Basic residues" evidence="6">
    <location>
        <begin position="696"/>
        <end position="715"/>
    </location>
</feature>
<proteinExistence type="predicted"/>
<dbReference type="GO" id="GO:0005634">
    <property type="term" value="C:nucleus"/>
    <property type="evidence" value="ECO:0007669"/>
    <property type="project" value="UniProtKB-SubCell"/>
</dbReference>
<feature type="region of interest" description="Disordered" evidence="6">
    <location>
        <begin position="693"/>
        <end position="781"/>
    </location>
</feature>
<dbReference type="InterPro" id="IPR021987">
    <property type="entry name" value="SLED"/>
</dbReference>
<feature type="region of interest" description="Disordered" evidence="6">
    <location>
        <begin position="486"/>
        <end position="512"/>
    </location>
</feature>
<keyword evidence="9" id="KW-1185">Reference proteome</keyword>
<dbReference type="SMART" id="SM00561">
    <property type="entry name" value="MBT"/>
    <property type="match status" value="4"/>
</dbReference>
<dbReference type="GO" id="GO:0045892">
    <property type="term" value="P:negative regulation of DNA-templated transcription"/>
    <property type="evidence" value="ECO:0007669"/>
    <property type="project" value="TreeGrafter"/>
</dbReference>
<keyword evidence="4" id="KW-0539">Nucleus</keyword>
<protein>
    <submittedName>
        <fullName evidence="8">Scm-like with four MBT domains 1</fullName>
    </submittedName>
</protein>
<keyword evidence="2" id="KW-0678">Repressor</keyword>
<dbReference type="Proteomes" id="UP001295444">
    <property type="component" value="Chromosome 08"/>
</dbReference>
<dbReference type="Gene3D" id="1.10.150.50">
    <property type="entry name" value="Transcription Factor, Ets-1"/>
    <property type="match status" value="1"/>
</dbReference>
<dbReference type="EMBL" id="OW240919">
    <property type="protein sequence ID" value="CAH2312408.1"/>
    <property type="molecule type" value="Genomic_DNA"/>
</dbReference>
<dbReference type="SUPFAM" id="SSF63748">
    <property type="entry name" value="Tudor/PWWP/MBT"/>
    <property type="match status" value="4"/>
</dbReference>
<evidence type="ECO:0000256" key="3">
    <source>
        <dbReference type="ARBA" id="ARBA00022737"/>
    </source>
</evidence>
<reference evidence="8" key="1">
    <citation type="submission" date="2022-03" db="EMBL/GenBank/DDBJ databases">
        <authorList>
            <person name="Alioto T."/>
            <person name="Alioto T."/>
            <person name="Gomez Garrido J."/>
        </authorList>
    </citation>
    <scope>NUCLEOTIDE SEQUENCE</scope>
</reference>
<dbReference type="SUPFAM" id="SSF47769">
    <property type="entry name" value="SAM/Pointed domain"/>
    <property type="match status" value="1"/>
</dbReference>
<organism evidence="8 9">
    <name type="scientific">Pelobates cultripes</name>
    <name type="common">Western spadefoot toad</name>
    <dbReference type="NCBI Taxonomy" id="61616"/>
    <lineage>
        <taxon>Eukaryota</taxon>
        <taxon>Metazoa</taxon>
        <taxon>Chordata</taxon>
        <taxon>Craniata</taxon>
        <taxon>Vertebrata</taxon>
        <taxon>Euteleostomi</taxon>
        <taxon>Amphibia</taxon>
        <taxon>Batrachia</taxon>
        <taxon>Anura</taxon>
        <taxon>Pelobatoidea</taxon>
        <taxon>Pelobatidae</taxon>
        <taxon>Pelobates</taxon>
    </lineage>
</organism>
<dbReference type="PROSITE" id="PS51079">
    <property type="entry name" value="MBT"/>
    <property type="match status" value="4"/>
</dbReference>
<dbReference type="InterPro" id="IPR004092">
    <property type="entry name" value="Mbt"/>
</dbReference>
<dbReference type="CDD" id="cd20095">
    <property type="entry name" value="MBT_SFMBT_rpt3"/>
    <property type="match status" value="1"/>
</dbReference>
<feature type="repeat" description="MBT" evidence="5">
    <location>
        <begin position="43"/>
        <end position="143"/>
    </location>
</feature>
<dbReference type="Pfam" id="PF02820">
    <property type="entry name" value="MBT"/>
    <property type="match status" value="4"/>
</dbReference>
<dbReference type="AlphaFoldDB" id="A0AAD1WLM8"/>
<dbReference type="Gene3D" id="3.90.1150.190">
    <property type="entry name" value="SLED domain"/>
    <property type="match status" value="1"/>
</dbReference>
<dbReference type="GO" id="GO:0003682">
    <property type="term" value="F:chromatin binding"/>
    <property type="evidence" value="ECO:0007669"/>
    <property type="project" value="TreeGrafter"/>
</dbReference>
<evidence type="ECO:0000259" key="7">
    <source>
        <dbReference type="Pfam" id="PF12140"/>
    </source>
</evidence>
<dbReference type="InterPro" id="IPR038348">
    <property type="entry name" value="SLED_sf"/>
</dbReference>
<feature type="repeat" description="MBT" evidence="5">
    <location>
        <begin position="267"/>
        <end position="374"/>
    </location>
</feature>
<dbReference type="Pfam" id="PF12140">
    <property type="entry name" value="SLED"/>
    <property type="match status" value="1"/>
</dbReference>
<dbReference type="GO" id="GO:0042393">
    <property type="term" value="F:histone binding"/>
    <property type="evidence" value="ECO:0007669"/>
    <property type="project" value="TreeGrafter"/>
</dbReference>
<dbReference type="InterPro" id="IPR050548">
    <property type="entry name" value="PcG_chromatin_remod_factors"/>
</dbReference>
<evidence type="ECO:0000256" key="2">
    <source>
        <dbReference type="ARBA" id="ARBA00022491"/>
    </source>
</evidence>
<evidence type="ECO:0000313" key="8">
    <source>
        <dbReference type="EMBL" id="CAH2312408.1"/>
    </source>
</evidence>
<feature type="compositionally biased region" description="Acidic residues" evidence="6">
    <location>
        <begin position="731"/>
        <end position="743"/>
    </location>
</feature>
<evidence type="ECO:0000256" key="5">
    <source>
        <dbReference type="PROSITE-ProRule" id="PRU00459"/>
    </source>
</evidence>
<dbReference type="CDD" id="cd20111">
    <property type="entry name" value="MBT_SFMBT1_rpt1"/>
    <property type="match status" value="1"/>
</dbReference>
<feature type="domain" description="SLED" evidence="7">
    <location>
        <begin position="535"/>
        <end position="649"/>
    </location>
</feature>
<feature type="compositionally biased region" description="Low complexity" evidence="6">
    <location>
        <begin position="755"/>
        <end position="766"/>
    </location>
</feature>